<accession>A0A068NWP3</accession>
<keyword evidence="3" id="KW-1185">Reference proteome</keyword>
<proteinExistence type="predicted"/>
<dbReference type="RefSeq" id="WP_025228256.1">
    <property type="nucleotide sequence ID" value="NZ_CP007139.1"/>
</dbReference>
<feature type="signal peptide" evidence="1">
    <location>
        <begin position="1"/>
        <end position="20"/>
    </location>
</feature>
<dbReference type="SUPFAM" id="SSF56574">
    <property type="entry name" value="Serpins"/>
    <property type="match status" value="1"/>
</dbReference>
<dbReference type="EMBL" id="CP007139">
    <property type="protein sequence ID" value="AIE87866.1"/>
    <property type="molecule type" value="Genomic_DNA"/>
</dbReference>
<dbReference type="HOGENOM" id="CLU_749542_0_0_0"/>
<gene>
    <name evidence="2" type="ORF">OP10G_4498</name>
</gene>
<sequence length="369" mass="37480">MSTAALILAATLTTSGSVTSTINAYVWPTLKLAASGGNAAVAPSGELTGLASLVAAGQNLSTTATGRVGGDAASASVLVGSLRSRDEALGKSGVVVGSDSALLTTGAEKDSFLEKEFGVRMLASKPGKLAADVTAWLESRLTMGETKPASFGSRVLAGAAMYVVPAGAGIFPVGTISFDGHKVPAAVTTATLSLENETAQIALAPIGTNSKFALVFALPAPGKTPGDVLDEFGSKWNETLASLKKGDVTVTLPIFKQAVDRDVTSWLGLKGEDALTARERLYVAIGVEPPPPPKKANQAGGGVGLGGGVWMPIWHPMAPLNVPTSYGVGGGQKRSNQEPATLNLNRAFVYALADTSTGQVVFAGVYANP</sequence>
<dbReference type="InterPro" id="IPR036186">
    <property type="entry name" value="Serpin_sf"/>
</dbReference>
<keyword evidence="1" id="KW-0732">Signal</keyword>
<evidence type="ECO:0008006" key="4">
    <source>
        <dbReference type="Google" id="ProtNLM"/>
    </source>
</evidence>
<dbReference type="Gene3D" id="2.30.39.10">
    <property type="entry name" value="Alpha-1-antitrypsin, domain 1"/>
    <property type="match status" value="1"/>
</dbReference>
<feature type="chain" id="PRO_5001653986" description="Serpin domain-containing protein" evidence="1">
    <location>
        <begin position="21"/>
        <end position="369"/>
    </location>
</feature>
<organism evidence="2 3">
    <name type="scientific">Fimbriimonas ginsengisoli Gsoil 348</name>
    <dbReference type="NCBI Taxonomy" id="661478"/>
    <lineage>
        <taxon>Bacteria</taxon>
        <taxon>Bacillati</taxon>
        <taxon>Armatimonadota</taxon>
        <taxon>Fimbriimonadia</taxon>
        <taxon>Fimbriimonadales</taxon>
        <taxon>Fimbriimonadaceae</taxon>
        <taxon>Fimbriimonas</taxon>
    </lineage>
</organism>
<dbReference type="AlphaFoldDB" id="A0A068NWP3"/>
<dbReference type="InterPro" id="IPR042185">
    <property type="entry name" value="Serpin_sf_2"/>
</dbReference>
<dbReference type="KEGG" id="fgi:OP10G_4498"/>
<evidence type="ECO:0000313" key="2">
    <source>
        <dbReference type="EMBL" id="AIE87866.1"/>
    </source>
</evidence>
<evidence type="ECO:0000313" key="3">
    <source>
        <dbReference type="Proteomes" id="UP000027982"/>
    </source>
</evidence>
<evidence type="ECO:0000256" key="1">
    <source>
        <dbReference type="SAM" id="SignalP"/>
    </source>
</evidence>
<dbReference type="Proteomes" id="UP000027982">
    <property type="component" value="Chromosome"/>
</dbReference>
<protein>
    <recommendedName>
        <fullName evidence="4">Serpin domain-containing protein</fullName>
    </recommendedName>
</protein>
<reference evidence="2 3" key="1">
    <citation type="journal article" date="2014" name="PLoS ONE">
        <title>The first complete genome sequence of the class fimbriimonadia in the phylum armatimonadetes.</title>
        <authorList>
            <person name="Hu Z.Y."/>
            <person name="Wang Y.Z."/>
            <person name="Im W.T."/>
            <person name="Wang S.Y."/>
            <person name="Zhao G.P."/>
            <person name="Zheng H.J."/>
            <person name="Quan Z.X."/>
        </authorList>
    </citation>
    <scope>NUCLEOTIDE SEQUENCE [LARGE SCALE GENOMIC DNA]</scope>
    <source>
        <strain evidence="2">Gsoil 348</strain>
    </source>
</reference>
<name>A0A068NWP3_FIMGI</name>